<sequence>MEVAPLSQYRPFTPQDAIELAKTLPGPFAADANLDCHEIGDGNLNLVFHITDQNSDKSIIIKQALPYAKVVGESWPLSLVRARIEREILQEEYRLCPGMVPEVYHYDDDLALTVMEDLSDHVIMRKGLIEGVSYPLFAQHIGEFMARTLFFTSDLGMNQQLKKEQQGRFINPDQCKITEDLIFDEPYRIAEKNNYDVSIEDEAEALRTDGELHLEVALLREKFLTHGQALLHGDLHTGSIFVTPESTKVIDPEFAYYGPMGFDVGAVLANLLLNYASLPGWIQDETALHERETLLLKMVRDVWTEFESRFRALWVNDLVDPMAKTAGYQDLYVQQLFRDSIGFAGAKMVRRIVGLAHVADIDTIPNATEREHAQRKALSIGKALIKNNRRLNTIGEVLDIVSTAVTTTKV</sequence>
<dbReference type="Gene3D" id="3.30.200.20">
    <property type="entry name" value="Phosphorylase Kinase, domain 1"/>
    <property type="match status" value="1"/>
</dbReference>
<organism evidence="9 10">
    <name type="scientific">Paenibacillus xylanexedens</name>
    <dbReference type="NCBI Taxonomy" id="528191"/>
    <lineage>
        <taxon>Bacteria</taxon>
        <taxon>Bacillati</taxon>
        <taxon>Bacillota</taxon>
        <taxon>Bacilli</taxon>
        <taxon>Bacillales</taxon>
        <taxon>Paenibacillaceae</taxon>
        <taxon>Paenibacillus</taxon>
    </lineage>
</organism>
<dbReference type="EMBL" id="JAGIKV010000002">
    <property type="protein sequence ID" value="MBP2243966.1"/>
    <property type="molecule type" value="Genomic_DNA"/>
</dbReference>
<evidence type="ECO:0000313" key="9">
    <source>
        <dbReference type="EMBL" id="MBP2243966.1"/>
    </source>
</evidence>
<dbReference type="PIRSF" id="PIRSF031134">
    <property type="entry name" value="MTRK"/>
    <property type="match status" value="1"/>
</dbReference>
<proteinExistence type="inferred from homology"/>
<evidence type="ECO:0000313" key="10">
    <source>
        <dbReference type="Proteomes" id="UP000810207"/>
    </source>
</evidence>
<dbReference type="EC" id="2.7.1.100" evidence="7"/>
<dbReference type="PANTHER" id="PTHR34273">
    <property type="entry name" value="METHYLTHIORIBOSE KINASE"/>
    <property type="match status" value="1"/>
</dbReference>
<feature type="binding site" evidence="7">
    <location>
        <position position="45"/>
    </location>
    <ligand>
        <name>ATP</name>
        <dbReference type="ChEBI" id="CHEBI:30616"/>
    </ligand>
</feature>
<evidence type="ECO:0000256" key="4">
    <source>
        <dbReference type="ARBA" id="ARBA00022741"/>
    </source>
</evidence>
<dbReference type="Proteomes" id="UP000810207">
    <property type="component" value="Unassembled WGS sequence"/>
</dbReference>
<dbReference type="PANTHER" id="PTHR34273:SF2">
    <property type="entry name" value="METHYLTHIORIBOSE KINASE"/>
    <property type="match status" value="1"/>
</dbReference>
<dbReference type="HAMAP" id="MF_01683">
    <property type="entry name" value="Salvage_MtnK"/>
    <property type="match status" value="1"/>
</dbReference>
<dbReference type="NCBIfam" id="TIGR01767">
    <property type="entry name" value="MTRK"/>
    <property type="match status" value="1"/>
</dbReference>
<reference evidence="9 10" key="1">
    <citation type="submission" date="2021-03" db="EMBL/GenBank/DDBJ databases">
        <title>Genomic Encyclopedia of Type Strains, Phase IV (KMG-IV): sequencing the most valuable type-strain genomes for metagenomic binning, comparative biology and taxonomic classification.</title>
        <authorList>
            <person name="Goeker M."/>
        </authorList>
    </citation>
    <scope>NUCLEOTIDE SEQUENCE [LARGE SCALE GENOMIC DNA]</scope>
    <source>
        <strain evidence="9 10">DSM 21292</strain>
    </source>
</reference>
<evidence type="ECO:0000256" key="1">
    <source>
        <dbReference type="ARBA" id="ARBA00010165"/>
    </source>
</evidence>
<dbReference type="InterPro" id="IPR011009">
    <property type="entry name" value="Kinase-like_dom_sf"/>
</dbReference>
<dbReference type="SUPFAM" id="SSF56112">
    <property type="entry name" value="Protein kinase-like (PK-like)"/>
    <property type="match status" value="1"/>
</dbReference>
<keyword evidence="3 7" id="KW-0808">Transferase</keyword>
<evidence type="ECO:0000256" key="5">
    <source>
        <dbReference type="ARBA" id="ARBA00022777"/>
    </source>
</evidence>
<comment type="catalytic activity">
    <reaction evidence="7">
        <text>5-(methylsulfanyl)-D-ribose + ATP = 5-(methylsulfanyl)-alpha-D-ribose 1-phosphate + ADP + H(+)</text>
        <dbReference type="Rhea" id="RHEA:22312"/>
        <dbReference type="ChEBI" id="CHEBI:15378"/>
        <dbReference type="ChEBI" id="CHEBI:30616"/>
        <dbReference type="ChEBI" id="CHEBI:58533"/>
        <dbReference type="ChEBI" id="CHEBI:78440"/>
        <dbReference type="ChEBI" id="CHEBI:456216"/>
        <dbReference type="EC" id="2.7.1.100"/>
    </reaction>
</comment>
<name>A0ABS4RM58_PAEXY</name>
<accession>A0ABS4RM58</accession>
<evidence type="ECO:0000256" key="6">
    <source>
        <dbReference type="ARBA" id="ARBA00022840"/>
    </source>
</evidence>
<comment type="similarity">
    <text evidence="1 7">Belongs to the methylthioribose kinase family.</text>
</comment>
<protein>
    <recommendedName>
        <fullName evidence="7">Methylthioribose kinase</fullName>
        <shortName evidence="7">MTR kinase</shortName>
        <ecNumber evidence="7">2.7.1.100</ecNumber>
    </recommendedName>
</protein>
<evidence type="ECO:0000259" key="8">
    <source>
        <dbReference type="Pfam" id="PF01636"/>
    </source>
</evidence>
<evidence type="ECO:0000256" key="7">
    <source>
        <dbReference type="HAMAP-Rule" id="MF_01683"/>
    </source>
</evidence>
<keyword evidence="7" id="KW-0028">Amino-acid biosynthesis</keyword>
<keyword evidence="5 7" id="KW-0418">Kinase</keyword>
<dbReference type="Gene3D" id="3.90.1200.10">
    <property type="match status" value="1"/>
</dbReference>
<comment type="function">
    <text evidence="7">Catalyzes the phosphorylation of methylthioribose into methylthioribose-1-phosphate.</text>
</comment>
<comment type="caution">
    <text evidence="9">The sequence shown here is derived from an EMBL/GenBank/DDBJ whole genome shotgun (WGS) entry which is preliminary data.</text>
</comment>
<keyword evidence="4 7" id="KW-0547">Nucleotide-binding</keyword>
<dbReference type="InterPro" id="IPR002575">
    <property type="entry name" value="Aminoglycoside_PTrfase"/>
</dbReference>
<evidence type="ECO:0000256" key="3">
    <source>
        <dbReference type="ARBA" id="ARBA00022679"/>
    </source>
</evidence>
<gene>
    <name evidence="7" type="primary">mtnK</name>
    <name evidence="9" type="ORF">J2Z28_000576</name>
</gene>
<feature type="binding site" evidence="7">
    <location>
        <begin position="251"/>
        <end position="253"/>
    </location>
    <ligand>
        <name>ATP</name>
        <dbReference type="ChEBI" id="CHEBI:30616"/>
    </ligand>
</feature>
<keyword evidence="6 7" id="KW-0067">ATP-binding</keyword>
<dbReference type="GO" id="GO:0046522">
    <property type="term" value="F:S-methyl-5-thioribose kinase activity"/>
    <property type="evidence" value="ECO:0007669"/>
    <property type="project" value="UniProtKB-EC"/>
</dbReference>
<evidence type="ECO:0000256" key="2">
    <source>
        <dbReference type="ARBA" id="ARBA00011738"/>
    </source>
</evidence>
<feature type="binding site" evidence="7">
    <location>
        <position position="62"/>
    </location>
    <ligand>
        <name>ATP</name>
        <dbReference type="ChEBI" id="CHEBI:30616"/>
    </ligand>
</feature>
<feature type="binding site" evidence="7">
    <location>
        <position position="234"/>
    </location>
    <ligand>
        <name>substrate</name>
    </ligand>
</feature>
<comment type="subunit">
    <text evidence="2 7">Homodimer.</text>
</comment>
<keyword evidence="7" id="KW-0486">Methionine biosynthesis</keyword>
<feature type="binding site" evidence="7">
    <location>
        <begin position="116"/>
        <end position="118"/>
    </location>
    <ligand>
        <name>ATP</name>
        <dbReference type="ChEBI" id="CHEBI:30616"/>
    </ligand>
</feature>
<feature type="domain" description="Aminoglycoside phosphotransferase" evidence="8">
    <location>
        <begin position="36"/>
        <end position="269"/>
    </location>
</feature>
<dbReference type="InterPro" id="IPR009212">
    <property type="entry name" value="Methylthioribose_kinase"/>
</dbReference>
<dbReference type="Pfam" id="PF01636">
    <property type="entry name" value="APH"/>
    <property type="match status" value="1"/>
</dbReference>
<keyword evidence="10" id="KW-1185">Reference proteome</keyword>
<feature type="binding site" evidence="7">
    <location>
        <position position="350"/>
    </location>
    <ligand>
        <name>substrate</name>
    </ligand>
</feature>
<comment type="pathway">
    <text evidence="7">Amino-acid biosynthesis; L-methionine biosynthesis via salvage pathway; S-methyl-5-thio-alpha-D-ribose 1-phosphate from S-methyl-5'-thioadenosine (hydrolase route): step 2/2.</text>
</comment>